<dbReference type="OrthoDB" id="48306at2759"/>
<dbReference type="InterPro" id="IPR046345">
    <property type="entry name" value="TraB_PrgY-like"/>
</dbReference>
<accession>A0A834IL82</accession>
<sequence>MDTSLSNFELNENEIKIGTNSENGSEYTDIEANLVSLRDTDFDNNLPHTVTLLTHQKTGAKVYLIGTAHFSKESQEDVRKVIRNVQPQMIVVELCRSRTSVLELDENTILEEAKDIGMAKVMALVKRNGVINGLMYVLMLNMSAFITKQIGMAPGGEFRVAFREASNIPNCCIHLGDRPIDITLRRAISRLTWFQTIKLAWHLITAKDPISVEEMESCKNSDILEKLFAELGADYPMLREALLDERDIYLTSSLQLAASIKPNINPSDGPIEPLKVVGVVGIGHVAGITRLWPEDQIHRVTDIMTIPPQSMTSKIMRFTFKVSLIGLGGYLVYRLVPTNVKTHSSIFMEKVICGLKDHTCLKSVMP</sequence>
<proteinExistence type="predicted"/>
<dbReference type="EMBL" id="JAACXV010000341">
    <property type="protein sequence ID" value="KAF7279775.1"/>
    <property type="molecule type" value="Genomic_DNA"/>
</dbReference>
<dbReference type="Proteomes" id="UP000625711">
    <property type="component" value="Unassembled WGS sequence"/>
</dbReference>
<dbReference type="Pfam" id="PF01963">
    <property type="entry name" value="TraB_PrgY_gumN"/>
    <property type="match status" value="1"/>
</dbReference>
<name>A0A834IL82_RHYFE</name>
<evidence type="ECO:0000313" key="2">
    <source>
        <dbReference type="Proteomes" id="UP000625711"/>
    </source>
</evidence>
<dbReference type="PANTHER" id="PTHR21530">
    <property type="entry name" value="PHEROMONE SHUTDOWN PROTEIN"/>
    <property type="match status" value="1"/>
</dbReference>
<evidence type="ECO:0000313" key="1">
    <source>
        <dbReference type="EMBL" id="KAF7279775.1"/>
    </source>
</evidence>
<reference evidence="1" key="1">
    <citation type="submission" date="2020-08" db="EMBL/GenBank/DDBJ databases">
        <title>Genome sequencing and assembly of the red palm weevil Rhynchophorus ferrugineus.</title>
        <authorList>
            <person name="Dias G.B."/>
            <person name="Bergman C.M."/>
            <person name="Manee M."/>
        </authorList>
    </citation>
    <scope>NUCLEOTIDE SEQUENCE</scope>
    <source>
        <strain evidence="1">AA-2017</strain>
        <tissue evidence="1">Whole larva</tissue>
    </source>
</reference>
<gene>
    <name evidence="1" type="ORF">GWI33_006758</name>
</gene>
<dbReference type="InterPro" id="IPR002816">
    <property type="entry name" value="TraB/PrgY/GumN_fam"/>
</dbReference>
<dbReference type="AlphaFoldDB" id="A0A834IL82"/>
<evidence type="ECO:0008006" key="3">
    <source>
        <dbReference type="Google" id="ProtNLM"/>
    </source>
</evidence>
<keyword evidence="2" id="KW-1185">Reference proteome</keyword>
<organism evidence="1 2">
    <name type="scientific">Rhynchophorus ferrugineus</name>
    <name type="common">Red palm weevil</name>
    <name type="synonym">Curculio ferrugineus</name>
    <dbReference type="NCBI Taxonomy" id="354439"/>
    <lineage>
        <taxon>Eukaryota</taxon>
        <taxon>Metazoa</taxon>
        <taxon>Ecdysozoa</taxon>
        <taxon>Arthropoda</taxon>
        <taxon>Hexapoda</taxon>
        <taxon>Insecta</taxon>
        <taxon>Pterygota</taxon>
        <taxon>Neoptera</taxon>
        <taxon>Endopterygota</taxon>
        <taxon>Coleoptera</taxon>
        <taxon>Polyphaga</taxon>
        <taxon>Cucujiformia</taxon>
        <taxon>Curculionidae</taxon>
        <taxon>Dryophthorinae</taxon>
        <taxon>Rhynchophorus</taxon>
    </lineage>
</organism>
<dbReference type="PANTHER" id="PTHR21530:SF7">
    <property type="entry name" value="TRAB DOMAIN-CONTAINING PROTEIN"/>
    <property type="match status" value="1"/>
</dbReference>
<comment type="caution">
    <text evidence="1">The sequence shown here is derived from an EMBL/GenBank/DDBJ whole genome shotgun (WGS) entry which is preliminary data.</text>
</comment>
<dbReference type="CDD" id="cd14726">
    <property type="entry name" value="TraB_PrgY-like"/>
    <property type="match status" value="1"/>
</dbReference>
<protein>
    <recommendedName>
        <fullName evidence="3">TraB domain-containing protein</fullName>
    </recommendedName>
</protein>